<evidence type="ECO:0000313" key="3">
    <source>
        <dbReference type="Proteomes" id="UP000316775"/>
    </source>
</evidence>
<evidence type="ECO:0000256" key="1">
    <source>
        <dbReference type="SAM" id="MobiDB-lite"/>
    </source>
</evidence>
<name>A0A4Y4B1U3_9FLAO</name>
<gene>
    <name evidence="2" type="ORF">FFL01_26060</name>
</gene>
<evidence type="ECO:0000313" key="2">
    <source>
        <dbReference type="EMBL" id="GEC73067.1"/>
    </source>
</evidence>
<protein>
    <submittedName>
        <fullName evidence="2">Uncharacterized protein</fullName>
    </submittedName>
</protein>
<accession>A0A4Y4B1U3</accession>
<reference evidence="2 3" key="1">
    <citation type="submission" date="2019-06" db="EMBL/GenBank/DDBJ databases">
        <title>Whole genome shotgun sequence of Flavobacterium flevense NBRC 14960.</title>
        <authorList>
            <person name="Hosoyama A."/>
            <person name="Uohara A."/>
            <person name="Ohji S."/>
            <person name="Ichikawa N."/>
        </authorList>
    </citation>
    <scope>NUCLEOTIDE SEQUENCE [LARGE SCALE GENOMIC DNA]</scope>
    <source>
        <strain evidence="2 3">NBRC 14960</strain>
    </source>
</reference>
<proteinExistence type="predicted"/>
<feature type="region of interest" description="Disordered" evidence="1">
    <location>
        <begin position="26"/>
        <end position="46"/>
    </location>
</feature>
<dbReference type="AlphaFoldDB" id="A0A4Y4B1U3"/>
<dbReference type="RefSeq" id="WP_170215514.1">
    <property type="nucleotide sequence ID" value="NZ_BJNP01000032.1"/>
</dbReference>
<keyword evidence="3" id="KW-1185">Reference proteome</keyword>
<sequence>MKGLLKEKTEIKKLQEEFKILTGMGQKETSATKNKEKKQLAETCEL</sequence>
<organism evidence="2 3">
    <name type="scientific">Flavobacterium flevense</name>
    <dbReference type="NCBI Taxonomy" id="983"/>
    <lineage>
        <taxon>Bacteria</taxon>
        <taxon>Pseudomonadati</taxon>
        <taxon>Bacteroidota</taxon>
        <taxon>Flavobacteriia</taxon>
        <taxon>Flavobacteriales</taxon>
        <taxon>Flavobacteriaceae</taxon>
        <taxon>Flavobacterium</taxon>
    </lineage>
</organism>
<dbReference type="EMBL" id="BJNP01000032">
    <property type="protein sequence ID" value="GEC73067.1"/>
    <property type="molecule type" value="Genomic_DNA"/>
</dbReference>
<dbReference type="Proteomes" id="UP000316775">
    <property type="component" value="Unassembled WGS sequence"/>
</dbReference>
<comment type="caution">
    <text evidence="2">The sequence shown here is derived from an EMBL/GenBank/DDBJ whole genome shotgun (WGS) entry which is preliminary data.</text>
</comment>